<sequence length="976" mass="107007">MTSDLADRSSRSYSFGPFVLIPERQLLLRGEAPVRIGSRALDILTALVERPGELVSKRELMARAWPNIIVDEGNLKVNMAALRRTLGDGPGAAKYIATVTGRGYQFTSPVQRHGSSGLAAPFRSPTPRNHNLPIATSTMFGRADTIGAIRRDLKESRLVSVVGAGGIGKTTVALAVAEHELKAFKDGVWLVDLALLKDPTLTPNAIATAIGLAVHSADALASLCESLRDREMLLVLDSCEHIIDAAASCADCILAEVAGMRILATSREPLRVKGERVRRLPGLGAPPNSSRLSADEALSFPAVELFVDRATDSFELFELQDVDAPAVAEICRRLDGLALAIELAATRIDAFGVDGLLKQLDDRFRLLVGRRAGPERHRTLIETLDWSYGLLTESERALLRAVSVFAGLFDIEDASAVSNVASAETAGAVAQLAAKSLLAFDVDTDGVAYRLLETTRAYCLERLRVSGEDQIIRQRHAEHVCTVLERATAEWAERPALEWEAAYGRVLDDLRGALAWTAQDTANRSLLIRLTVAGLLLWNHLSLTDECRVHVSHAIEELGPAGLAGSVFEMKLQVWLGGATMFTQGLMPQARNAMQRALDIAVQIGDTDCRVRCLRLIGVFELFSGENEAAVRTLETFASVAAAEVPSAVLEAEAALGIGNLFSGQLHDVRQRFERRHQLNLQEINDTQRLRWHVRYLSDRIVDVTNVLSHVQWLTGSPDTALDTARATVDYASKTKHHLSLGNALSWVCPVFYWTGRYEECDRYVTMLDDQARRHGFDVRRPVAMFYRAALACAQSAARDEEVENLERAIADFHRTKHLARLPFYLGILADFQAEQGRLDDSETTIRAALDRANAKNDLWCLPEVLRVQASILLARGQADRAEAQLIKSMAVAQEIGALSWQLRAANDLARLWRAGSRADDAYKMLLPIFSEFIEGFETYDLAVAADLVASLTRSGDSEASPPLIRPRSGLPSIPC</sequence>
<dbReference type="PANTHER" id="PTHR47691">
    <property type="entry name" value="REGULATOR-RELATED"/>
    <property type="match status" value="1"/>
</dbReference>
<dbReference type="Gene3D" id="3.40.50.300">
    <property type="entry name" value="P-loop containing nucleotide triphosphate hydrolases"/>
    <property type="match status" value="1"/>
</dbReference>
<dbReference type="Gene3D" id="1.25.40.10">
    <property type="entry name" value="Tetratricopeptide repeat domain"/>
    <property type="match status" value="2"/>
</dbReference>
<evidence type="ECO:0000313" key="5">
    <source>
        <dbReference type="EMBL" id="MDR9777013.1"/>
    </source>
</evidence>
<dbReference type="PANTHER" id="PTHR47691:SF3">
    <property type="entry name" value="HTH-TYPE TRANSCRIPTIONAL REGULATOR RV0890C-RELATED"/>
    <property type="match status" value="1"/>
</dbReference>
<dbReference type="GO" id="GO:0006355">
    <property type="term" value="P:regulation of DNA-templated transcription"/>
    <property type="evidence" value="ECO:0007669"/>
    <property type="project" value="InterPro"/>
</dbReference>
<evidence type="ECO:0000256" key="3">
    <source>
        <dbReference type="SAM" id="MobiDB-lite"/>
    </source>
</evidence>
<dbReference type="InterPro" id="IPR016032">
    <property type="entry name" value="Sig_transdc_resp-reg_C-effctor"/>
</dbReference>
<feature type="DNA-binding region" description="OmpR/PhoB-type" evidence="2">
    <location>
        <begin position="10"/>
        <end position="108"/>
    </location>
</feature>
<dbReference type="SMART" id="SM00862">
    <property type="entry name" value="Trans_reg_C"/>
    <property type="match status" value="1"/>
</dbReference>
<dbReference type="Pfam" id="PF00931">
    <property type="entry name" value="NB-ARC"/>
    <property type="match status" value="1"/>
</dbReference>
<dbReference type="InterPro" id="IPR036388">
    <property type="entry name" value="WH-like_DNA-bd_sf"/>
</dbReference>
<dbReference type="SUPFAM" id="SSF52540">
    <property type="entry name" value="P-loop containing nucleoside triphosphate hydrolases"/>
    <property type="match status" value="1"/>
</dbReference>
<dbReference type="InterPro" id="IPR001867">
    <property type="entry name" value="OmpR/PhoB-type_DNA-bd"/>
</dbReference>
<dbReference type="RefSeq" id="WP_310865741.1">
    <property type="nucleotide sequence ID" value="NZ_JAVLSF010000032.1"/>
</dbReference>
<dbReference type="SUPFAM" id="SSF46894">
    <property type="entry name" value="C-terminal effector domain of the bipartite response regulators"/>
    <property type="match status" value="1"/>
</dbReference>
<dbReference type="Pfam" id="PF00486">
    <property type="entry name" value="Trans_reg_C"/>
    <property type="match status" value="1"/>
</dbReference>
<accession>A0AAJ2H369</accession>
<dbReference type="GO" id="GO:0000160">
    <property type="term" value="P:phosphorelay signal transduction system"/>
    <property type="evidence" value="ECO:0007669"/>
    <property type="project" value="InterPro"/>
</dbReference>
<dbReference type="Gene3D" id="1.10.10.10">
    <property type="entry name" value="Winged helix-like DNA-binding domain superfamily/Winged helix DNA-binding domain"/>
    <property type="match status" value="1"/>
</dbReference>
<protein>
    <submittedName>
        <fullName evidence="5">Winged helix-turn-helix domain-containing protein</fullName>
    </submittedName>
</protein>
<dbReference type="AlphaFoldDB" id="A0AAJ2H369"/>
<dbReference type="CDD" id="cd00383">
    <property type="entry name" value="trans_reg_C"/>
    <property type="match status" value="1"/>
</dbReference>
<dbReference type="GO" id="GO:0003677">
    <property type="term" value="F:DNA binding"/>
    <property type="evidence" value="ECO:0007669"/>
    <property type="project" value="UniProtKB-UniRule"/>
</dbReference>
<dbReference type="InterPro" id="IPR011990">
    <property type="entry name" value="TPR-like_helical_dom_sf"/>
</dbReference>
<proteinExistence type="predicted"/>
<dbReference type="Proteomes" id="UP001268610">
    <property type="component" value="Unassembled WGS sequence"/>
</dbReference>
<evidence type="ECO:0000259" key="4">
    <source>
        <dbReference type="PROSITE" id="PS51755"/>
    </source>
</evidence>
<evidence type="ECO:0000256" key="1">
    <source>
        <dbReference type="ARBA" id="ARBA00023125"/>
    </source>
</evidence>
<dbReference type="PRINTS" id="PR00364">
    <property type="entry name" value="DISEASERSIST"/>
</dbReference>
<gene>
    <name evidence="5" type="ORF">RJJ65_31110</name>
</gene>
<dbReference type="InterPro" id="IPR027417">
    <property type="entry name" value="P-loop_NTPase"/>
</dbReference>
<dbReference type="PROSITE" id="PS51755">
    <property type="entry name" value="OMPR_PHOB"/>
    <property type="match status" value="1"/>
</dbReference>
<evidence type="ECO:0000256" key="2">
    <source>
        <dbReference type="PROSITE-ProRule" id="PRU01091"/>
    </source>
</evidence>
<dbReference type="InterPro" id="IPR058852">
    <property type="entry name" value="HTH_77"/>
</dbReference>
<comment type="caution">
    <text evidence="5">The sequence shown here is derived from an EMBL/GenBank/DDBJ whole genome shotgun (WGS) entry which is preliminary data.</text>
</comment>
<feature type="region of interest" description="Disordered" evidence="3">
    <location>
        <begin position="955"/>
        <end position="976"/>
    </location>
</feature>
<evidence type="ECO:0000313" key="6">
    <source>
        <dbReference type="Proteomes" id="UP001268610"/>
    </source>
</evidence>
<name>A0AAJ2H369_9HYPH</name>
<organism evidence="5 6">
    <name type="scientific">Rhizobium hidalgonense</name>
    <dbReference type="NCBI Taxonomy" id="1538159"/>
    <lineage>
        <taxon>Bacteria</taxon>
        <taxon>Pseudomonadati</taxon>
        <taxon>Pseudomonadota</taxon>
        <taxon>Alphaproteobacteria</taxon>
        <taxon>Hyphomicrobiales</taxon>
        <taxon>Rhizobiaceae</taxon>
        <taxon>Rhizobium/Agrobacterium group</taxon>
        <taxon>Rhizobium</taxon>
    </lineage>
</organism>
<feature type="domain" description="OmpR/PhoB-type" evidence="4">
    <location>
        <begin position="10"/>
        <end position="108"/>
    </location>
</feature>
<dbReference type="EMBL" id="JAVLSF010000032">
    <property type="protein sequence ID" value="MDR9777013.1"/>
    <property type="molecule type" value="Genomic_DNA"/>
</dbReference>
<reference evidence="5" key="1">
    <citation type="submission" date="2023-04" db="EMBL/GenBank/DDBJ databases">
        <title>Genomic characterization of faba bean (Vicia faba) microsymbionts in Mexican soils.</title>
        <authorList>
            <person name="Rivera Orduna F.N."/>
            <person name="Guevara-Luna J."/>
            <person name="Yan J."/>
            <person name="Arroyo-Herrera I."/>
            <person name="Li Y."/>
            <person name="Vasquez-Murrieta M.S."/>
            <person name="Wang E.T."/>
        </authorList>
    </citation>
    <scope>NUCLEOTIDE SEQUENCE</scope>
    <source>
        <strain evidence="5">CH26</strain>
    </source>
</reference>
<dbReference type="Pfam" id="PF25872">
    <property type="entry name" value="HTH_77"/>
    <property type="match status" value="1"/>
</dbReference>
<keyword evidence="1 2" id="KW-0238">DNA-binding</keyword>
<dbReference type="SUPFAM" id="SSF48452">
    <property type="entry name" value="TPR-like"/>
    <property type="match status" value="1"/>
</dbReference>
<dbReference type="InterPro" id="IPR002182">
    <property type="entry name" value="NB-ARC"/>
</dbReference>